<reference evidence="2" key="1">
    <citation type="submission" date="2022-05" db="EMBL/GenBank/DDBJ databases">
        <authorList>
            <person name="Cao W."/>
            <person name="Jia N."/>
            <person name="Lam T.T.-Y."/>
            <person name="Ni X."/>
            <person name="Liu J."/>
        </authorList>
    </citation>
    <scope>NUCLEOTIDE SEQUENCE</scope>
    <source>
        <strain evidence="2">TIGMIC 2</strain>
    </source>
</reference>
<sequence>MRTMKKTNTVTLICPKQFPKMEYDEIVVTLIVVLAKGLEWRTPSREFLLDLWNLIPESALVRVNIFKAAVAAASNPPVYTHVGQDGKTELTFEFGHRFEQPSGSPRPPHGTGYNFMQNEVWSIDHRKVIVNLSGQVTGARKPPDPVPSEIVQLWSELTPEDPLTPERSSMRRS</sequence>
<accession>A0A9E8A9S7</accession>
<organism evidence="2">
    <name type="scientific">Zhangye Rhabd tick virus 1</name>
    <dbReference type="NCBI Taxonomy" id="2972340"/>
    <lineage>
        <taxon>Viruses</taxon>
        <taxon>Riboviria</taxon>
        <taxon>Orthornavirae</taxon>
        <taxon>Negarnaviricota</taxon>
        <taxon>Haploviricotina</taxon>
        <taxon>Monjiviricetes</taxon>
        <taxon>Mononegavirales</taxon>
        <taxon>Rhabdoviridae</taxon>
    </lineage>
</organism>
<feature type="region of interest" description="Disordered" evidence="1">
    <location>
        <begin position="136"/>
        <end position="173"/>
    </location>
</feature>
<evidence type="ECO:0000313" key="2">
    <source>
        <dbReference type="EMBL" id="UYL95643.1"/>
    </source>
</evidence>
<protein>
    <submittedName>
        <fullName evidence="2">Uncharacterized protein</fullName>
    </submittedName>
</protein>
<dbReference type="EMBL" id="ON746538">
    <property type="protein sequence ID" value="UYL95643.1"/>
    <property type="molecule type" value="Viral_cRNA"/>
</dbReference>
<proteinExistence type="predicted"/>
<name>A0A9E8A9S7_9RHAB</name>
<evidence type="ECO:0000256" key="1">
    <source>
        <dbReference type="SAM" id="MobiDB-lite"/>
    </source>
</evidence>